<dbReference type="SUPFAM" id="SSF46785">
    <property type="entry name" value="Winged helix' DNA-binding domain"/>
    <property type="match status" value="1"/>
</dbReference>
<keyword evidence="1" id="KW-0805">Transcription regulation</keyword>
<name>A0A679IFW1_9ENTE</name>
<evidence type="ECO:0000256" key="1">
    <source>
        <dbReference type="ARBA" id="ARBA00023015"/>
    </source>
</evidence>
<dbReference type="EMBL" id="AP022822">
    <property type="protein sequence ID" value="BCA87033.1"/>
    <property type="molecule type" value="Genomic_DNA"/>
</dbReference>
<dbReference type="GO" id="GO:0006355">
    <property type="term" value="P:regulation of DNA-templated transcription"/>
    <property type="evidence" value="ECO:0007669"/>
    <property type="project" value="InterPro"/>
</dbReference>
<keyword evidence="3" id="KW-0804">Transcription</keyword>
<dbReference type="GO" id="GO:0003677">
    <property type="term" value="F:DNA binding"/>
    <property type="evidence" value="ECO:0007669"/>
    <property type="project" value="UniProtKB-KW"/>
</dbReference>
<keyword evidence="2" id="KW-0238">DNA-binding</keyword>
<dbReference type="InterPro" id="IPR036388">
    <property type="entry name" value="WH-like_DNA-bd_sf"/>
</dbReference>
<evidence type="ECO:0000259" key="4">
    <source>
        <dbReference type="PROSITE" id="PS51063"/>
    </source>
</evidence>
<sequence>MESDYLVSFLEEKQTTIIKKRRHTYLSYHGLEEAYSYVLKEGIVKTSIILKDGREFNLSYIVAPDIISLLKDEVSNYTSAPFNVRIESEEASFYRIPRATFWEYVKENQILQDYVRDYYRKKLSENIEALQNMTMNGKKGAVCAFINKLIHLFGVQQQRGILIDFPVTNEDIAGFCGISTRNSVNRIIHDLKQEQVIEIHNQKIFVLDLEYLTDYTAN</sequence>
<dbReference type="KEGG" id="esg:EsVE80_25560"/>
<dbReference type="Gene3D" id="1.10.10.10">
    <property type="entry name" value="Winged helix-like DNA-binding domain superfamily/Winged helix DNA-binding domain"/>
    <property type="match status" value="1"/>
</dbReference>
<organism evidence="5 6">
    <name type="scientific">Enterococcus saigonensis</name>
    <dbReference type="NCBI Taxonomy" id="1805431"/>
    <lineage>
        <taxon>Bacteria</taxon>
        <taxon>Bacillati</taxon>
        <taxon>Bacillota</taxon>
        <taxon>Bacilli</taxon>
        <taxon>Lactobacillales</taxon>
        <taxon>Enterococcaceae</taxon>
        <taxon>Enterococcus</taxon>
    </lineage>
</organism>
<evidence type="ECO:0000256" key="2">
    <source>
        <dbReference type="ARBA" id="ARBA00023125"/>
    </source>
</evidence>
<dbReference type="SMART" id="SM00419">
    <property type="entry name" value="HTH_CRP"/>
    <property type="match status" value="1"/>
</dbReference>
<dbReference type="Proteomes" id="UP000502998">
    <property type="component" value="Chromosome"/>
</dbReference>
<dbReference type="InterPro" id="IPR014710">
    <property type="entry name" value="RmlC-like_jellyroll"/>
</dbReference>
<accession>A0A679IFW1</accession>
<evidence type="ECO:0000256" key="3">
    <source>
        <dbReference type="ARBA" id="ARBA00023163"/>
    </source>
</evidence>
<feature type="domain" description="HTH crp-type" evidence="4">
    <location>
        <begin position="136"/>
        <end position="210"/>
    </location>
</feature>
<dbReference type="RefSeq" id="WP_173104053.1">
    <property type="nucleotide sequence ID" value="NZ_AP022822.1"/>
</dbReference>
<gene>
    <name evidence="5" type="ORF">EsVE80_25560</name>
</gene>
<evidence type="ECO:0000313" key="6">
    <source>
        <dbReference type="Proteomes" id="UP000502998"/>
    </source>
</evidence>
<dbReference type="Gene3D" id="2.60.120.10">
    <property type="entry name" value="Jelly Rolls"/>
    <property type="match status" value="1"/>
</dbReference>
<proteinExistence type="predicted"/>
<evidence type="ECO:0000313" key="5">
    <source>
        <dbReference type="EMBL" id="BCA87033.1"/>
    </source>
</evidence>
<dbReference type="InterPro" id="IPR012318">
    <property type="entry name" value="HTH_CRP"/>
</dbReference>
<dbReference type="AlphaFoldDB" id="A0A679IFW1"/>
<dbReference type="InterPro" id="IPR018490">
    <property type="entry name" value="cNMP-bd_dom_sf"/>
</dbReference>
<dbReference type="InterPro" id="IPR036390">
    <property type="entry name" value="WH_DNA-bd_sf"/>
</dbReference>
<keyword evidence="6" id="KW-1185">Reference proteome</keyword>
<dbReference type="PROSITE" id="PS51063">
    <property type="entry name" value="HTH_CRP_2"/>
    <property type="match status" value="1"/>
</dbReference>
<dbReference type="Pfam" id="PF13545">
    <property type="entry name" value="HTH_Crp_2"/>
    <property type="match status" value="1"/>
</dbReference>
<dbReference type="SUPFAM" id="SSF51206">
    <property type="entry name" value="cAMP-binding domain-like"/>
    <property type="match status" value="1"/>
</dbReference>
<protein>
    <submittedName>
        <fullName evidence="5">Crp/Fnr family transcriptional regulator</fullName>
    </submittedName>
</protein>
<reference evidence="5 6" key="1">
    <citation type="submission" date="2020-02" db="EMBL/GenBank/DDBJ databases">
        <title>Characterization of vanA genotype vancomycin-resistant Enterococcus saigonensis VE80.</title>
        <authorList>
            <person name="Harada T."/>
            <person name="Motooka D."/>
            <person name="Nakamura S."/>
            <person name="Yamamoto Y."/>
            <person name="Kawahara R."/>
            <person name="Kawatsu K."/>
        </authorList>
    </citation>
    <scope>NUCLEOTIDE SEQUENCE [LARGE SCALE GENOMIC DNA]</scope>
    <source>
        <strain evidence="5 6">VE80</strain>
    </source>
</reference>